<dbReference type="Proteomes" id="UP000198757">
    <property type="component" value="Unassembled WGS sequence"/>
</dbReference>
<evidence type="ECO:0000313" key="1">
    <source>
        <dbReference type="EMBL" id="SDD05234.1"/>
    </source>
</evidence>
<protein>
    <recommendedName>
        <fullName evidence="3">F5/8 type C domain-containing protein</fullName>
    </recommendedName>
</protein>
<dbReference type="InterPro" id="IPR008979">
    <property type="entry name" value="Galactose-bd-like_sf"/>
</dbReference>
<organism evidence="1 2">
    <name type="scientific">Niabella drilacis (strain DSM 25811 / CCM 8410 / CCUG 62505 / LMG 26954 / E90)</name>
    <dbReference type="NCBI Taxonomy" id="1285928"/>
    <lineage>
        <taxon>Bacteria</taxon>
        <taxon>Pseudomonadati</taxon>
        <taxon>Bacteroidota</taxon>
        <taxon>Chitinophagia</taxon>
        <taxon>Chitinophagales</taxon>
        <taxon>Chitinophagaceae</taxon>
        <taxon>Niabella</taxon>
    </lineage>
</organism>
<keyword evidence="2" id="KW-1185">Reference proteome</keyword>
<sequence>MYRSIYILLFAIIVASGMASCSKIDDFRSQFGSSGTLFYPGKLDSARVFNGKNRVEIRGLFLSDPSITLIRVFWNNRHDSLSVPFQRKNGVDTVSIVVGQLPEGNISFEVRTYDAKGNVSIPVNVSGYVYGDQYQQSLLNRGISSAQLSWATDTTTINWADVGATDGGTKIRIQFADSLGMAHDTLIMPVQKGMVTMLPGYLRGSSFRYQTYILPDPTAIDTFAVPFDSVTPSNLYRERDITNRNTTFTFNYDDAGPAESAIRLVDSNYSTKYLLKTYYTDMYTQLQFPVPTVINAYTLTSGNDAPVRDPKNWNLAGSNDGITWTTLDTRVNQSFPNRTQTIKFVTDNSSAYTYYRLNITANNNDNTGLFQCTEWRLLQYY</sequence>
<name>A0A1G6RLI6_NIADE</name>
<evidence type="ECO:0000313" key="2">
    <source>
        <dbReference type="Proteomes" id="UP000198757"/>
    </source>
</evidence>
<dbReference type="AlphaFoldDB" id="A0A1G6RLI6"/>
<dbReference type="Gene3D" id="2.60.120.260">
    <property type="entry name" value="Galactose-binding domain-like"/>
    <property type="match status" value="1"/>
</dbReference>
<dbReference type="Pfam" id="PF16389">
    <property type="entry name" value="DUF4998"/>
    <property type="match status" value="1"/>
</dbReference>
<reference evidence="2" key="1">
    <citation type="submission" date="2016-10" db="EMBL/GenBank/DDBJ databases">
        <authorList>
            <person name="Varghese N."/>
            <person name="Submissions S."/>
        </authorList>
    </citation>
    <scope>NUCLEOTIDE SEQUENCE [LARGE SCALE GENOMIC DNA]</scope>
    <source>
        <strain evidence="2">DSM 25811 / CCM 8410 / LMG 26954 / E90</strain>
    </source>
</reference>
<proteinExistence type="predicted"/>
<dbReference type="PROSITE" id="PS51257">
    <property type="entry name" value="PROKAR_LIPOPROTEIN"/>
    <property type="match status" value="1"/>
</dbReference>
<accession>A0A1G6RLI6</accession>
<evidence type="ECO:0008006" key="3">
    <source>
        <dbReference type="Google" id="ProtNLM"/>
    </source>
</evidence>
<dbReference type="RefSeq" id="WP_090390280.1">
    <property type="nucleotide sequence ID" value="NZ_FMZO01000005.1"/>
</dbReference>
<dbReference type="STRING" id="1285928.SAMN04487894_105318"/>
<gene>
    <name evidence="1" type="ORF">SAMN04487894_105318</name>
</gene>
<dbReference type="SUPFAM" id="SSF49785">
    <property type="entry name" value="Galactose-binding domain-like"/>
    <property type="match status" value="1"/>
</dbReference>
<dbReference type="EMBL" id="FMZO01000005">
    <property type="protein sequence ID" value="SDD05234.1"/>
    <property type="molecule type" value="Genomic_DNA"/>
</dbReference>